<feature type="region of interest" description="Disordered" evidence="1">
    <location>
        <begin position="188"/>
        <end position="209"/>
    </location>
</feature>
<dbReference type="AlphaFoldDB" id="A0A023B6Q9"/>
<dbReference type="OrthoDB" id="166018at2759"/>
<gene>
    <name evidence="2" type="ORF">GNI_077650</name>
</gene>
<sequence length="344" mass="38775">MRRYDFHLVEDSAIETIRTAMRLSANILLITNGSNTWIQASCKQYLPRLWPVIECLPLVSAKDMAVEQHKDPIEWKKVAFRDVLDRYFEERPSAVRVVVSIGDSLHEQLALFHYQRERPEVSVRSIKFIPMPDSARLALQHKALCQHLPDIMHLAQAWKTVDLRYFFTMTPSQTTEERVMELANRDLRENEDLQRGGPLPGNDDLHDIGSEHETVADDEETRLIYGPLSGGPSAKECSIYGSGDAAFGWVNGTSLQDQVLLLANERQLHASRRGDGDESPLAPLSARASSLSGDDTRSSVMGILLDSATKQWGKIFGPVQEEQITCWARRVSDGNPFLMLLDSF</sequence>
<keyword evidence="3" id="KW-1185">Reference proteome</keyword>
<dbReference type="GeneID" id="22912814"/>
<dbReference type="PANTHER" id="PTHR38899:SF1">
    <property type="entry name" value="PROTEIN KINASE"/>
    <property type="match status" value="1"/>
</dbReference>
<reference evidence="2" key="1">
    <citation type="submission" date="2013-12" db="EMBL/GenBank/DDBJ databases">
        <authorList>
            <person name="Omoto C.K."/>
            <person name="Sibley D."/>
            <person name="Venepally P."/>
            <person name="Hadjithomas M."/>
            <person name="Karamycheva S."/>
            <person name="Brunk B."/>
            <person name="Roos D."/>
            <person name="Caler E."/>
            <person name="Lorenzi H."/>
        </authorList>
    </citation>
    <scope>NUCLEOTIDE SEQUENCE</scope>
</reference>
<dbReference type="RefSeq" id="XP_011130527.1">
    <property type="nucleotide sequence ID" value="XM_011132225.1"/>
</dbReference>
<name>A0A023B6Q9_GRENI</name>
<evidence type="ECO:0000256" key="1">
    <source>
        <dbReference type="SAM" id="MobiDB-lite"/>
    </source>
</evidence>
<feature type="region of interest" description="Disordered" evidence="1">
    <location>
        <begin position="271"/>
        <end position="296"/>
    </location>
</feature>
<protein>
    <submittedName>
        <fullName evidence="2">Uncharacterized protein</fullName>
    </submittedName>
</protein>
<evidence type="ECO:0000313" key="2">
    <source>
        <dbReference type="EMBL" id="EZG66676.1"/>
    </source>
</evidence>
<evidence type="ECO:0000313" key="3">
    <source>
        <dbReference type="Proteomes" id="UP000019763"/>
    </source>
</evidence>
<feature type="compositionally biased region" description="Low complexity" evidence="1">
    <location>
        <begin position="279"/>
        <end position="292"/>
    </location>
</feature>
<organism evidence="2 3">
    <name type="scientific">Gregarina niphandrodes</name>
    <name type="common">Septate eugregarine</name>
    <dbReference type="NCBI Taxonomy" id="110365"/>
    <lineage>
        <taxon>Eukaryota</taxon>
        <taxon>Sar</taxon>
        <taxon>Alveolata</taxon>
        <taxon>Apicomplexa</taxon>
        <taxon>Conoidasida</taxon>
        <taxon>Gregarinasina</taxon>
        <taxon>Eugregarinorida</taxon>
        <taxon>Gregarinidae</taxon>
        <taxon>Gregarina</taxon>
    </lineage>
</organism>
<dbReference type="Proteomes" id="UP000019763">
    <property type="component" value="Unassembled WGS sequence"/>
</dbReference>
<dbReference type="VEuPathDB" id="CryptoDB:GNI_077650"/>
<comment type="caution">
    <text evidence="2">The sequence shown here is derived from an EMBL/GenBank/DDBJ whole genome shotgun (WGS) entry which is preliminary data.</text>
</comment>
<dbReference type="PANTHER" id="PTHR38899">
    <property type="entry name" value="DOMAIN OOKINETE PROTEIN, PUTATIVE-RELATED"/>
    <property type="match status" value="1"/>
</dbReference>
<proteinExistence type="predicted"/>
<accession>A0A023B6Q9</accession>
<dbReference type="EMBL" id="AFNH02000583">
    <property type="protein sequence ID" value="EZG66676.1"/>
    <property type="molecule type" value="Genomic_DNA"/>
</dbReference>